<keyword evidence="3" id="KW-1185">Reference proteome</keyword>
<accession>A0A917GI46</accession>
<feature type="region of interest" description="Disordered" evidence="1">
    <location>
        <begin position="1"/>
        <end position="35"/>
    </location>
</feature>
<evidence type="ECO:0000313" key="2">
    <source>
        <dbReference type="EMBL" id="GGG46665.1"/>
    </source>
</evidence>
<proteinExistence type="predicted"/>
<dbReference type="Proteomes" id="UP000638848">
    <property type="component" value="Unassembled WGS sequence"/>
</dbReference>
<reference evidence="2" key="1">
    <citation type="journal article" date="2014" name="Int. J. Syst. Evol. Microbiol.">
        <title>Complete genome sequence of Corynebacterium casei LMG S-19264T (=DSM 44701T), isolated from a smear-ripened cheese.</title>
        <authorList>
            <consortium name="US DOE Joint Genome Institute (JGI-PGF)"/>
            <person name="Walter F."/>
            <person name="Albersmeier A."/>
            <person name="Kalinowski J."/>
            <person name="Ruckert C."/>
        </authorList>
    </citation>
    <scope>NUCLEOTIDE SEQUENCE</scope>
    <source>
        <strain evidence="2">CGMCC 1.12187</strain>
    </source>
</reference>
<dbReference type="EMBL" id="BMEQ01000002">
    <property type="protein sequence ID" value="GGG46665.1"/>
    <property type="molecule type" value="Genomic_DNA"/>
</dbReference>
<dbReference type="AlphaFoldDB" id="A0A917GI46"/>
<feature type="region of interest" description="Disordered" evidence="1">
    <location>
        <begin position="47"/>
        <end position="121"/>
    </location>
</feature>
<reference evidence="2" key="2">
    <citation type="submission" date="2020-09" db="EMBL/GenBank/DDBJ databases">
        <authorList>
            <person name="Sun Q."/>
            <person name="Zhou Y."/>
        </authorList>
    </citation>
    <scope>NUCLEOTIDE SEQUENCE</scope>
    <source>
        <strain evidence="2">CGMCC 1.12187</strain>
    </source>
</reference>
<gene>
    <name evidence="2" type="ORF">GCM10011374_06290</name>
</gene>
<name>A0A917GI46_9MICC</name>
<comment type="caution">
    <text evidence="2">The sequence shown here is derived from an EMBL/GenBank/DDBJ whole genome shotgun (WGS) entry which is preliminary data.</text>
</comment>
<evidence type="ECO:0000313" key="3">
    <source>
        <dbReference type="Proteomes" id="UP000638848"/>
    </source>
</evidence>
<evidence type="ECO:0000256" key="1">
    <source>
        <dbReference type="SAM" id="MobiDB-lite"/>
    </source>
</evidence>
<sequence length="137" mass="13487">MTGFGTFCAGLSSDAGTYSAGVPSELGAGEAGPSAVAPAEAVLEAALEGDASAPSSSPLHPVRSSATRRAPPIEPLTVHDRSMASPDSLAVAGRTDGMTPIVGPPSGAWATPVDGRKDAKSCGLVRGDTVTAPLMSN</sequence>
<organism evidence="2 3">
    <name type="scientific">Kocuria dechangensis</name>
    <dbReference type="NCBI Taxonomy" id="1176249"/>
    <lineage>
        <taxon>Bacteria</taxon>
        <taxon>Bacillati</taxon>
        <taxon>Actinomycetota</taxon>
        <taxon>Actinomycetes</taxon>
        <taxon>Micrococcales</taxon>
        <taxon>Micrococcaceae</taxon>
        <taxon>Kocuria</taxon>
    </lineage>
</organism>
<protein>
    <submittedName>
        <fullName evidence="2">Uncharacterized protein</fullName>
    </submittedName>
</protein>